<sequence>MTADGRQRGRGGDGDGSATAATFLQSLAKKNRWPGFTLLLRTQWSRRRPKEAAKAAASCGWRRSKGRNLLVRVGKRLPAGFGTKEPMAGVELDFAEPREVVALTGDGRGDGARRLERRPEVEREGARGESVSGDGGDRERWRPKEEKERALYIAMGAQGSSPRRREKLGKV</sequence>
<evidence type="ECO:0000259" key="2">
    <source>
        <dbReference type="Pfam" id="PF05754"/>
    </source>
</evidence>
<evidence type="ECO:0000313" key="3">
    <source>
        <dbReference type="EMBL" id="BAD28103.1"/>
    </source>
</evidence>
<dbReference type="EMBL" id="AP004855">
    <property type="protein sequence ID" value="BAD28103.1"/>
    <property type="molecule type" value="Genomic_DNA"/>
</dbReference>
<proteinExistence type="predicted"/>
<reference evidence="4" key="2">
    <citation type="journal article" date="2008" name="Nucleic Acids Res.">
        <title>The rice annotation project database (RAP-DB): 2008 update.</title>
        <authorList>
            <consortium name="The rice annotation project (RAP)"/>
        </authorList>
    </citation>
    <scope>GENOME REANNOTATION</scope>
    <source>
        <strain evidence="4">cv. Nipponbare</strain>
    </source>
</reference>
<protein>
    <recommendedName>
        <fullName evidence="2">DUF834 domain-containing protein</fullName>
    </recommendedName>
</protein>
<feature type="compositionally biased region" description="Basic and acidic residues" evidence="1">
    <location>
        <begin position="107"/>
        <end position="127"/>
    </location>
</feature>
<reference evidence="4" key="1">
    <citation type="journal article" date="2005" name="Nature">
        <title>The map-based sequence of the rice genome.</title>
        <authorList>
            <consortium name="International rice genome sequencing project (IRGSP)"/>
            <person name="Matsumoto T."/>
            <person name="Wu J."/>
            <person name="Kanamori H."/>
            <person name="Katayose Y."/>
            <person name="Fujisawa M."/>
            <person name="Namiki N."/>
            <person name="Mizuno H."/>
            <person name="Yamamoto K."/>
            <person name="Antonio B.A."/>
            <person name="Baba T."/>
            <person name="Sakata K."/>
            <person name="Nagamura Y."/>
            <person name="Aoki H."/>
            <person name="Arikawa K."/>
            <person name="Arita K."/>
            <person name="Bito T."/>
            <person name="Chiden Y."/>
            <person name="Fujitsuka N."/>
            <person name="Fukunaka R."/>
            <person name="Hamada M."/>
            <person name="Harada C."/>
            <person name="Hayashi A."/>
            <person name="Hijishita S."/>
            <person name="Honda M."/>
            <person name="Hosokawa S."/>
            <person name="Ichikawa Y."/>
            <person name="Idonuma A."/>
            <person name="Iijima M."/>
            <person name="Ikeda M."/>
            <person name="Ikeno M."/>
            <person name="Ito K."/>
            <person name="Ito S."/>
            <person name="Ito T."/>
            <person name="Ito Y."/>
            <person name="Ito Y."/>
            <person name="Iwabuchi A."/>
            <person name="Kamiya K."/>
            <person name="Karasawa W."/>
            <person name="Kurita K."/>
            <person name="Katagiri S."/>
            <person name="Kikuta A."/>
            <person name="Kobayashi H."/>
            <person name="Kobayashi N."/>
            <person name="Machita K."/>
            <person name="Maehara T."/>
            <person name="Masukawa M."/>
            <person name="Mizubayashi T."/>
            <person name="Mukai Y."/>
            <person name="Nagasaki H."/>
            <person name="Nagata Y."/>
            <person name="Naito S."/>
            <person name="Nakashima M."/>
            <person name="Nakama Y."/>
            <person name="Nakamichi Y."/>
            <person name="Nakamura M."/>
            <person name="Meguro A."/>
            <person name="Negishi M."/>
            <person name="Ohta I."/>
            <person name="Ohta T."/>
            <person name="Okamoto M."/>
            <person name="Ono N."/>
            <person name="Saji S."/>
            <person name="Sakaguchi M."/>
            <person name="Sakai K."/>
            <person name="Shibata M."/>
            <person name="Shimokawa T."/>
            <person name="Song J."/>
            <person name="Takazaki Y."/>
            <person name="Terasawa K."/>
            <person name="Tsugane M."/>
            <person name="Tsuji K."/>
            <person name="Ueda S."/>
            <person name="Waki K."/>
            <person name="Yamagata H."/>
            <person name="Yamamoto M."/>
            <person name="Yamamoto S."/>
            <person name="Yamane H."/>
            <person name="Yoshiki S."/>
            <person name="Yoshihara R."/>
            <person name="Yukawa K."/>
            <person name="Zhong H."/>
            <person name="Yano M."/>
            <person name="Yuan Q."/>
            <person name="Ouyang S."/>
            <person name="Liu J."/>
            <person name="Jones K.M."/>
            <person name="Gansberger K."/>
            <person name="Moffat K."/>
            <person name="Hill J."/>
            <person name="Bera J."/>
            <person name="Fadrosh D."/>
            <person name="Jin S."/>
            <person name="Johri S."/>
            <person name="Kim M."/>
            <person name="Overton L."/>
            <person name="Reardon M."/>
            <person name="Tsitrin T."/>
            <person name="Vuong H."/>
            <person name="Weaver B."/>
            <person name="Ciecko A."/>
            <person name="Tallon L."/>
            <person name="Jackson J."/>
            <person name="Pai G."/>
            <person name="Aken S.V."/>
            <person name="Utterback T."/>
            <person name="Reidmuller S."/>
            <person name="Feldblyum T."/>
            <person name="Hsiao J."/>
            <person name="Zismann V."/>
            <person name="Iobst S."/>
            <person name="de Vazeille A.R."/>
            <person name="Buell C.R."/>
            <person name="Ying K."/>
            <person name="Li Y."/>
            <person name="Lu T."/>
            <person name="Huang Y."/>
            <person name="Zhao Q."/>
            <person name="Feng Q."/>
            <person name="Zhang L."/>
            <person name="Zhu J."/>
            <person name="Weng Q."/>
            <person name="Mu J."/>
            <person name="Lu Y."/>
            <person name="Fan D."/>
            <person name="Liu Y."/>
            <person name="Guan J."/>
            <person name="Zhang Y."/>
            <person name="Yu S."/>
            <person name="Liu X."/>
            <person name="Zhang Y."/>
            <person name="Hong G."/>
            <person name="Han B."/>
            <person name="Choisne N."/>
            <person name="Demange N."/>
            <person name="Orjeda G."/>
            <person name="Samain S."/>
            <person name="Cattolico L."/>
            <person name="Pelletier E."/>
            <person name="Couloux A."/>
            <person name="Segurens B."/>
            <person name="Wincker P."/>
            <person name="D'Hont A."/>
            <person name="Scarpelli C."/>
            <person name="Weissenbach J."/>
            <person name="Salanoubat M."/>
            <person name="Quetier F."/>
            <person name="Yu Y."/>
            <person name="Kim H.R."/>
            <person name="Rambo T."/>
            <person name="Currie J."/>
            <person name="Collura K."/>
            <person name="Luo M."/>
            <person name="Yang T."/>
            <person name="Ammiraju J.S.S."/>
            <person name="Engler F."/>
            <person name="Soderlund C."/>
            <person name="Wing R.A."/>
            <person name="Palmer L.E."/>
            <person name="de la Bastide M."/>
            <person name="Spiegel L."/>
            <person name="Nascimento L."/>
            <person name="Zutavern T."/>
            <person name="O'Shaughnessy A."/>
            <person name="Dike S."/>
            <person name="Dedhia N."/>
            <person name="Preston R."/>
            <person name="Balija V."/>
            <person name="McCombie W.R."/>
            <person name="Chow T."/>
            <person name="Chen H."/>
            <person name="Chung M."/>
            <person name="Chen C."/>
            <person name="Shaw J."/>
            <person name="Wu H."/>
            <person name="Hsiao K."/>
            <person name="Chao Y."/>
            <person name="Chu M."/>
            <person name="Cheng C."/>
            <person name="Hour A."/>
            <person name="Lee P."/>
            <person name="Lin S."/>
            <person name="Lin Y."/>
            <person name="Liou J."/>
            <person name="Liu S."/>
            <person name="Hsing Y."/>
            <person name="Raghuvanshi S."/>
            <person name="Mohanty A."/>
            <person name="Bharti A.K."/>
            <person name="Gaur A."/>
            <person name="Gupta V."/>
            <person name="Kumar D."/>
            <person name="Ravi V."/>
            <person name="Vij S."/>
            <person name="Kapur A."/>
            <person name="Khurana P."/>
            <person name="Khurana P."/>
            <person name="Khurana J.P."/>
            <person name="Tyagi A.K."/>
            <person name="Gaikwad K."/>
            <person name="Singh A."/>
            <person name="Dalal V."/>
            <person name="Srivastava S."/>
            <person name="Dixit A."/>
            <person name="Pal A.K."/>
            <person name="Ghazi I.A."/>
            <person name="Yadav M."/>
            <person name="Pandit A."/>
            <person name="Bhargava A."/>
            <person name="Sureshbabu K."/>
            <person name="Batra K."/>
            <person name="Sharma T.R."/>
            <person name="Mohapatra T."/>
            <person name="Singh N.K."/>
            <person name="Messing J."/>
            <person name="Nelson A.B."/>
            <person name="Fuks G."/>
            <person name="Kavchok S."/>
            <person name="Keizer G."/>
            <person name="Linton E."/>
            <person name="Llaca V."/>
            <person name="Song R."/>
            <person name="Tanyolac B."/>
            <person name="Young S."/>
            <person name="Ho-Il K."/>
            <person name="Hahn J.H."/>
            <person name="Sangsakoo G."/>
            <person name="Vanavichit A."/>
            <person name="de Mattos Luiz.A.T."/>
            <person name="Zimmer P.D."/>
            <person name="Malone G."/>
            <person name="Dellagostin O."/>
            <person name="de Oliveira A.C."/>
            <person name="Bevan M."/>
            <person name="Bancroft I."/>
            <person name="Minx P."/>
            <person name="Cordum H."/>
            <person name="Wilson R."/>
            <person name="Cheng Z."/>
            <person name="Jin W."/>
            <person name="Jiang J."/>
            <person name="Leong S.A."/>
            <person name="Iwama H."/>
            <person name="Gojobori T."/>
            <person name="Itoh T."/>
            <person name="Niimura Y."/>
            <person name="Fujii Y."/>
            <person name="Habara T."/>
            <person name="Sakai H."/>
            <person name="Sato Y."/>
            <person name="Wilson G."/>
            <person name="Kumar K."/>
            <person name="McCouch S."/>
            <person name="Juretic N."/>
            <person name="Hoen D."/>
            <person name="Wright S."/>
            <person name="Bruskiewich R."/>
            <person name="Bureau T."/>
            <person name="Miyao A."/>
            <person name="Hirochika H."/>
            <person name="Nishikawa T."/>
            <person name="Kadowaki K."/>
            <person name="Sugiura M."/>
            <person name="Burr B."/>
            <person name="Sasaki T."/>
        </authorList>
    </citation>
    <scope>NUCLEOTIDE SEQUENCE [LARGE SCALE GENOMIC DNA]</scope>
    <source>
        <strain evidence="4">cv. Nipponbare</strain>
    </source>
</reference>
<evidence type="ECO:0000256" key="1">
    <source>
        <dbReference type="SAM" id="MobiDB-lite"/>
    </source>
</evidence>
<feature type="domain" description="DUF834" evidence="2">
    <location>
        <begin position="61"/>
        <end position="111"/>
    </location>
</feature>
<evidence type="ECO:0000313" key="4">
    <source>
        <dbReference type="Proteomes" id="UP000000763"/>
    </source>
</evidence>
<dbReference type="Proteomes" id="UP000000763">
    <property type="component" value="Chromosome 2"/>
</dbReference>
<dbReference type="AlphaFoldDB" id="Q6ETB7"/>
<dbReference type="Pfam" id="PF05754">
    <property type="entry name" value="DUF834"/>
    <property type="match status" value="1"/>
</dbReference>
<feature type="compositionally biased region" description="Basic and acidic residues" evidence="1">
    <location>
        <begin position="135"/>
        <end position="145"/>
    </location>
</feature>
<name>Q6ETB7_ORYSJ</name>
<accession>Q6ETB7</accession>
<organism evidence="3 4">
    <name type="scientific">Oryza sativa subsp. japonica</name>
    <name type="common">Rice</name>
    <dbReference type="NCBI Taxonomy" id="39947"/>
    <lineage>
        <taxon>Eukaryota</taxon>
        <taxon>Viridiplantae</taxon>
        <taxon>Streptophyta</taxon>
        <taxon>Embryophyta</taxon>
        <taxon>Tracheophyta</taxon>
        <taxon>Spermatophyta</taxon>
        <taxon>Magnoliopsida</taxon>
        <taxon>Liliopsida</taxon>
        <taxon>Poales</taxon>
        <taxon>Poaceae</taxon>
        <taxon>BOP clade</taxon>
        <taxon>Oryzoideae</taxon>
        <taxon>Oryzeae</taxon>
        <taxon>Oryzinae</taxon>
        <taxon>Oryza</taxon>
        <taxon>Oryza sativa</taxon>
    </lineage>
</organism>
<dbReference type="InterPro" id="IPR008552">
    <property type="entry name" value="DUF834"/>
</dbReference>
<gene>
    <name evidence="3" type="primary">OJ1538_H05.22</name>
</gene>
<feature type="region of interest" description="Disordered" evidence="1">
    <location>
        <begin position="103"/>
        <end position="145"/>
    </location>
</feature>